<feature type="region of interest" description="Disordered" evidence="1">
    <location>
        <begin position="1"/>
        <end position="26"/>
    </location>
</feature>
<protein>
    <submittedName>
        <fullName evidence="2">Uncharacterized protein</fullName>
    </submittedName>
</protein>
<evidence type="ECO:0000313" key="3">
    <source>
        <dbReference type="Proteomes" id="UP000216478"/>
    </source>
</evidence>
<gene>
    <name evidence="2" type="ORF">CEV33_4881</name>
</gene>
<evidence type="ECO:0000313" key="2">
    <source>
        <dbReference type="EMBL" id="OYR17651.1"/>
    </source>
</evidence>
<comment type="caution">
    <text evidence="2">The sequence shown here is derived from an EMBL/GenBank/DDBJ whole genome shotgun (WGS) entry which is preliminary data.</text>
</comment>
<organism evidence="2 3">
    <name type="scientific">Brucella grignonensis</name>
    <dbReference type="NCBI Taxonomy" id="94627"/>
    <lineage>
        <taxon>Bacteria</taxon>
        <taxon>Pseudomonadati</taxon>
        <taxon>Pseudomonadota</taxon>
        <taxon>Alphaproteobacteria</taxon>
        <taxon>Hyphomicrobiales</taxon>
        <taxon>Brucellaceae</taxon>
        <taxon>Brucella/Ochrobactrum group</taxon>
        <taxon>Brucella</taxon>
    </lineage>
</organism>
<dbReference type="Proteomes" id="UP000216478">
    <property type="component" value="Unassembled WGS sequence"/>
</dbReference>
<name>A0A256FT91_9HYPH</name>
<dbReference type="AlphaFoldDB" id="A0A256FT91"/>
<reference evidence="2 3" key="1">
    <citation type="submission" date="2017-07" db="EMBL/GenBank/DDBJ databases">
        <title>Phylogenetic study on the rhizospheric bacterium Ochrobactrum sp. A44.</title>
        <authorList>
            <person name="Krzyzanowska D.M."/>
            <person name="Ossowicki A."/>
            <person name="Rajewska M."/>
            <person name="Maciag T."/>
            <person name="Kaczynski Z."/>
            <person name="Czerwicka M."/>
            <person name="Jafra S."/>
        </authorList>
    </citation>
    <scope>NUCLEOTIDE SEQUENCE [LARGE SCALE GENOMIC DNA]</scope>
    <source>
        <strain evidence="2 3">OgA9a</strain>
    </source>
</reference>
<keyword evidence="3" id="KW-1185">Reference proteome</keyword>
<proteinExistence type="predicted"/>
<evidence type="ECO:0000256" key="1">
    <source>
        <dbReference type="SAM" id="MobiDB-lite"/>
    </source>
</evidence>
<dbReference type="EMBL" id="NNRL01000143">
    <property type="protein sequence ID" value="OYR17651.1"/>
    <property type="molecule type" value="Genomic_DNA"/>
</dbReference>
<accession>A0A256FT91</accession>
<sequence>MGALGSHFRRDRQQPRSAAVNLDGGPERGVNAFHHRQADCFWIGRLSRSDATATTNGAEGGPEALWQQQWHRFRPVQLVRQHELGQPKGQHFGVRANGRDRRYQVRHREGCCSPGLICRIDHVGARCKAVVPVHSQQRGDFPNEGSGKCPGSARQHSCGKKQLAGWTRIIAWCREQDGVTQRVFVLVAAEHPSRYRGRFKGKAITPAAEPWRIGAHQIIKRFQSDTGRECRVGLAAVVSSWPRPARQSG</sequence>